<gene>
    <name evidence="1" type="ORF">NP233_g5916</name>
</gene>
<comment type="caution">
    <text evidence="1">The sequence shown here is derived from an EMBL/GenBank/DDBJ whole genome shotgun (WGS) entry which is preliminary data.</text>
</comment>
<sequence length="544" mass="61958">MSETLVDADSLGLASLRERIRTTEDEFSTITRLRYRLFRQLNEKQDQTHVFPAEILSSIFEYAYLTSSDDPYTFPDPCVANPLQLGCVSSRWRRIAWCTPRLWRNLRLKIHNEVEPSTLHVFRLHLENIGRFTLNIAFVFEPCFLADFRSAPLRRTLCNRANSSKIEALHLAGKPAANWVSRITASAFPQLKCFTFCPYADVKSDHVSGCLLFNNFPALSKLQLKECQHEVDIVNSLNITEIDLTYTTITTCAEILLSCPNVVKYRSLNPYGAGWRDPQSTVSSEPISFPRLRDLHCEAYKDDLWASIWDRLQLLPSLHETNWIMDNLPRQEGLRQISSVLRASTANLKRLTLKGVYKWTRWDIKELLEHAKQLEVLDMECDDLTAFDVIFVLGLPHKDGGVLLPALRDILVQVDPGDEYWEDLQYACIKMLQIRGSMGNLPSVIGLGRVWSLEAREKLDELVHAGGWDIKVQEPDPIVKTCSSSDSDSEDEDLVSRSLTLAFWEPAFLWPIGDGPVSMSKSKLKGVLSTRAISSSSVIIYKRF</sequence>
<dbReference type="Gene3D" id="1.20.1280.50">
    <property type="match status" value="1"/>
</dbReference>
<dbReference type="EMBL" id="JANIEX010000365">
    <property type="protein sequence ID" value="KAJ3568132.1"/>
    <property type="molecule type" value="Genomic_DNA"/>
</dbReference>
<proteinExistence type="predicted"/>
<dbReference type="Gene3D" id="3.80.10.10">
    <property type="entry name" value="Ribonuclease Inhibitor"/>
    <property type="match status" value="1"/>
</dbReference>
<protein>
    <recommendedName>
        <fullName evidence="3">F-box domain-containing protein</fullName>
    </recommendedName>
</protein>
<organism evidence="1 2">
    <name type="scientific">Leucocoprinus birnbaumii</name>
    <dbReference type="NCBI Taxonomy" id="56174"/>
    <lineage>
        <taxon>Eukaryota</taxon>
        <taxon>Fungi</taxon>
        <taxon>Dikarya</taxon>
        <taxon>Basidiomycota</taxon>
        <taxon>Agaricomycotina</taxon>
        <taxon>Agaricomycetes</taxon>
        <taxon>Agaricomycetidae</taxon>
        <taxon>Agaricales</taxon>
        <taxon>Agaricineae</taxon>
        <taxon>Agaricaceae</taxon>
        <taxon>Leucocoprinus</taxon>
    </lineage>
</organism>
<name>A0AAD5VRY4_9AGAR</name>
<keyword evidence="2" id="KW-1185">Reference proteome</keyword>
<accession>A0AAD5VRY4</accession>
<dbReference type="SUPFAM" id="SSF52047">
    <property type="entry name" value="RNI-like"/>
    <property type="match status" value="1"/>
</dbReference>
<reference evidence="1" key="1">
    <citation type="submission" date="2022-07" db="EMBL/GenBank/DDBJ databases">
        <title>Genome Sequence of Leucocoprinus birnbaumii.</title>
        <authorList>
            <person name="Buettner E."/>
        </authorList>
    </citation>
    <scope>NUCLEOTIDE SEQUENCE</scope>
    <source>
        <strain evidence="1">VT141</strain>
    </source>
</reference>
<dbReference type="InterPro" id="IPR032675">
    <property type="entry name" value="LRR_dom_sf"/>
</dbReference>
<dbReference type="Proteomes" id="UP001213000">
    <property type="component" value="Unassembled WGS sequence"/>
</dbReference>
<evidence type="ECO:0000313" key="2">
    <source>
        <dbReference type="Proteomes" id="UP001213000"/>
    </source>
</evidence>
<evidence type="ECO:0008006" key="3">
    <source>
        <dbReference type="Google" id="ProtNLM"/>
    </source>
</evidence>
<evidence type="ECO:0000313" key="1">
    <source>
        <dbReference type="EMBL" id="KAJ3568132.1"/>
    </source>
</evidence>
<dbReference type="AlphaFoldDB" id="A0AAD5VRY4"/>